<evidence type="ECO:0000313" key="14">
    <source>
        <dbReference type="EMBL" id="EFJ51722.1"/>
    </source>
</evidence>
<evidence type="ECO:0000256" key="11">
    <source>
        <dbReference type="ARBA" id="ARBA00023242"/>
    </source>
</evidence>
<protein>
    <recommendedName>
        <fullName evidence="13">SAP domain-containing protein</fullName>
    </recommendedName>
</protein>
<dbReference type="PROSITE" id="PS50800">
    <property type="entry name" value="SAP"/>
    <property type="match status" value="1"/>
</dbReference>
<feature type="compositionally biased region" description="Low complexity" evidence="12">
    <location>
        <begin position="1"/>
        <end position="17"/>
    </location>
</feature>
<dbReference type="Pfam" id="PF02735">
    <property type="entry name" value="Ku"/>
    <property type="match status" value="1"/>
</dbReference>
<dbReference type="SMART" id="SM00559">
    <property type="entry name" value="Ku78"/>
    <property type="match status" value="1"/>
</dbReference>
<dbReference type="STRING" id="3068.D8TLE8"/>
<dbReference type="Gene3D" id="1.10.1600.10">
    <property type="match status" value="1"/>
</dbReference>
<accession>D8TLE8</accession>
<organism evidence="15">
    <name type="scientific">Volvox carteri f. nagariensis</name>
    <dbReference type="NCBI Taxonomy" id="3068"/>
    <lineage>
        <taxon>Eukaryota</taxon>
        <taxon>Viridiplantae</taxon>
        <taxon>Chlorophyta</taxon>
        <taxon>core chlorophytes</taxon>
        <taxon>Chlorophyceae</taxon>
        <taxon>CS clade</taxon>
        <taxon>Chlamydomonadales</taxon>
        <taxon>Volvocaceae</taxon>
        <taxon>Volvox</taxon>
    </lineage>
</organism>
<evidence type="ECO:0000256" key="4">
    <source>
        <dbReference type="ARBA" id="ARBA00022763"/>
    </source>
</evidence>
<evidence type="ECO:0000256" key="8">
    <source>
        <dbReference type="ARBA" id="ARBA00023125"/>
    </source>
</evidence>
<evidence type="ECO:0000313" key="15">
    <source>
        <dbReference type="Proteomes" id="UP000001058"/>
    </source>
</evidence>
<dbReference type="PANTHER" id="PTHR12604:SF2">
    <property type="entry name" value="X-RAY REPAIR CROSS-COMPLEMENTING PROTEIN 6"/>
    <property type="match status" value="1"/>
</dbReference>
<dbReference type="GO" id="GO:0006303">
    <property type="term" value="P:double-strand break repair via nonhomologous end joining"/>
    <property type="evidence" value="ECO:0007669"/>
    <property type="project" value="InterPro"/>
</dbReference>
<dbReference type="eggNOG" id="KOG2327">
    <property type="taxonomic scope" value="Eukaryota"/>
</dbReference>
<reference evidence="14 15" key="1">
    <citation type="journal article" date="2010" name="Science">
        <title>Genomic analysis of organismal complexity in the multicellular green alga Volvox carteri.</title>
        <authorList>
            <person name="Prochnik S.E."/>
            <person name="Umen J."/>
            <person name="Nedelcu A.M."/>
            <person name="Hallmann A."/>
            <person name="Miller S.M."/>
            <person name="Nishii I."/>
            <person name="Ferris P."/>
            <person name="Kuo A."/>
            <person name="Mitros T."/>
            <person name="Fritz-Laylin L.K."/>
            <person name="Hellsten U."/>
            <person name="Chapman J."/>
            <person name="Simakov O."/>
            <person name="Rensing S.A."/>
            <person name="Terry A."/>
            <person name="Pangilinan J."/>
            <person name="Kapitonov V."/>
            <person name="Jurka J."/>
            <person name="Salamov A."/>
            <person name="Shapiro H."/>
            <person name="Schmutz J."/>
            <person name="Grimwood J."/>
            <person name="Lindquist E."/>
            <person name="Lucas S."/>
            <person name="Grigoriev I.V."/>
            <person name="Schmitt R."/>
            <person name="Kirk D."/>
            <person name="Rokhsar D.S."/>
        </authorList>
    </citation>
    <scope>NUCLEOTIDE SEQUENCE [LARGE SCALE GENOMIC DNA]</scope>
    <source>
        <strain evidence="15">f. Nagariensis / Eve</strain>
    </source>
</reference>
<dbReference type="Proteomes" id="UP000001058">
    <property type="component" value="Unassembled WGS sequence"/>
</dbReference>
<keyword evidence="3" id="KW-0547">Nucleotide-binding</keyword>
<feature type="domain" description="SAP" evidence="13">
    <location>
        <begin position="325"/>
        <end position="359"/>
    </location>
</feature>
<keyword evidence="6" id="KW-0347">Helicase</keyword>
<keyword evidence="11" id="KW-0539">Nucleus</keyword>
<dbReference type="InterPro" id="IPR006164">
    <property type="entry name" value="DNA_bd_Ku70/Ku80"/>
</dbReference>
<dbReference type="InterPro" id="IPR016194">
    <property type="entry name" value="SPOC-like_C_dom_sf"/>
</dbReference>
<name>D8TLE8_VOLCA</name>
<sequence length="365" mass="39307">MRSASTAANVAAAGANGRPEGQLEGHGATGMATQQHNTNAAEVHEDEEPRTGTLTVTVPTAEVSTASIGGTGLVAPGLVLLGFKPLSCLRPHHCLRPAVFLRPDERAAEGSTRTFIAVWRAMLAEGRFALCRYRRANSPPQLVALMPQDEGVDAYGIQTDPPGIHMIFLPYMDDVRYPETATGIPPQQPSDQQLAAAGALVAALNLEAEEPLDLTRVKNPWLQRHYQVLEALALSEPLPTWSALDDDTTRPRRELFQSAEAAEAIEAFRQAFPQQAAGGGAGRAAKRKADGEPGPAAVIKAQKAEAVADAYSAIDWEGLYRSNGLAKLTKDDLTLYLRRHQLKVTGKKDDLVQRVREHLAQHAGE</sequence>
<dbReference type="Pfam" id="PF02037">
    <property type="entry name" value="SAP"/>
    <property type="match status" value="1"/>
</dbReference>
<dbReference type="GO" id="GO:0006310">
    <property type="term" value="P:DNA recombination"/>
    <property type="evidence" value="ECO:0007669"/>
    <property type="project" value="UniProtKB-KW"/>
</dbReference>
<proteinExistence type="inferred from homology"/>
<dbReference type="EMBL" id="GL378326">
    <property type="protein sequence ID" value="EFJ51722.1"/>
    <property type="molecule type" value="Genomic_DNA"/>
</dbReference>
<dbReference type="GO" id="GO:0003690">
    <property type="term" value="F:double-stranded DNA binding"/>
    <property type="evidence" value="ECO:0007669"/>
    <property type="project" value="TreeGrafter"/>
</dbReference>
<keyword evidence="7" id="KW-0067">ATP-binding</keyword>
<dbReference type="GeneID" id="9620235"/>
<evidence type="ECO:0000256" key="1">
    <source>
        <dbReference type="ARBA" id="ARBA00004123"/>
    </source>
</evidence>
<evidence type="ECO:0000256" key="3">
    <source>
        <dbReference type="ARBA" id="ARBA00022741"/>
    </source>
</evidence>
<dbReference type="Gene3D" id="1.10.720.30">
    <property type="entry name" value="SAP domain"/>
    <property type="match status" value="1"/>
</dbReference>
<evidence type="ECO:0000259" key="13">
    <source>
        <dbReference type="PROSITE" id="PS50800"/>
    </source>
</evidence>
<evidence type="ECO:0000256" key="7">
    <source>
        <dbReference type="ARBA" id="ARBA00022840"/>
    </source>
</evidence>
<dbReference type="GO" id="GO:0003678">
    <property type="term" value="F:DNA helicase activity"/>
    <property type="evidence" value="ECO:0007669"/>
    <property type="project" value="InterPro"/>
</dbReference>
<gene>
    <name evidence="14" type="ORF">VOLCADRAFT_87468</name>
</gene>
<dbReference type="SUPFAM" id="SSF100939">
    <property type="entry name" value="SPOC domain-like"/>
    <property type="match status" value="1"/>
</dbReference>
<evidence type="ECO:0000256" key="2">
    <source>
        <dbReference type="ARBA" id="ARBA00005240"/>
    </source>
</evidence>
<evidence type="ECO:0000256" key="5">
    <source>
        <dbReference type="ARBA" id="ARBA00022801"/>
    </source>
</evidence>
<evidence type="ECO:0000256" key="12">
    <source>
        <dbReference type="SAM" id="MobiDB-lite"/>
    </source>
</evidence>
<feature type="region of interest" description="Disordered" evidence="12">
    <location>
        <begin position="1"/>
        <end position="29"/>
    </location>
</feature>
<dbReference type="SUPFAM" id="SSF68906">
    <property type="entry name" value="SAP domain"/>
    <property type="match status" value="1"/>
</dbReference>
<keyword evidence="4" id="KW-0227">DNA damage</keyword>
<comment type="similarity">
    <text evidence="2">Belongs to the ku70 family.</text>
</comment>
<dbReference type="Gene3D" id="2.40.290.10">
    <property type="match status" value="1"/>
</dbReference>
<dbReference type="InParanoid" id="D8TLE8"/>
<keyword evidence="8" id="KW-0238">DNA-binding</keyword>
<comment type="subcellular location">
    <subcellularLocation>
        <location evidence="1">Nucleus</location>
    </subcellularLocation>
</comment>
<evidence type="ECO:0000256" key="6">
    <source>
        <dbReference type="ARBA" id="ARBA00022806"/>
    </source>
</evidence>
<dbReference type="PANTHER" id="PTHR12604">
    <property type="entry name" value="KU AUTOANTIGEN DNA HELICASE"/>
    <property type="match status" value="1"/>
</dbReference>
<dbReference type="RefSeq" id="XP_002947132.1">
    <property type="nucleotide sequence ID" value="XM_002947086.1"/>
</dbReference>
<keyword evidence="15" id="KW-1185">Reference proteome</keyword>
<dbReference type="GO" id="GO:0042162">
    <property type="term" value="F:telomeric DNA binding"/>
    <property type="evidence" value="ECO:0007669"/>
    <property type="project" value="TreeGrafter"/>
</dbReference>
<dbReference type="GO" id="GO:0043564">
    <property type="term" value="C:Ku70:Ku80 complex"/>
    <property type="evidence" value="ECO:0007669"/>
    <property type="project" value="TreeGrafter"/>
</dbReference>
<dbReference type="GO" id="GO:0005524">
    <property type="term" value="F:ATP binding"/>
    <property type="evidence" value="ECO:0007669"/>
    <property type="project" value="UniProtKB-KW"/>
</dbReference>
<keyword evidence="9" id="KW-0233">DNA recombination</keyword>
<dbReference type="Pfam" id="PF03730">
    <property type="entry name" value="Ku_C"/>
    <property type="match status" value="1"/>
</dbReference>
<dbReference type="InterPro" id="IPR005160">
    <property type="entry name" value="Ku_C"/>
</dbReference>
<dbReference type="GO" id="GO:0000723">
    <property type="term" value="P:telomere maintenance"/>
    <property type="evidence" value="ECO:0007669"/>
    <property type="project" value="TreeGrafter"/>
</dbReference>
<dbReference type="GO" id="GO:0016787">
    <property type="term" value="F:hydrolase activity"/>
    <property type="evidence" value="ECO:0007669"/>
    <property type="project" value="UniProtKB-KW"/>
</dbReference>
<dbReference type="KEGG" id="vcn:VOLCADRAFT_87468"/>
<dbReference type="AlphaFoldDB" id="D8TLE8"/>
<dbReference type="FunFam" id="2.40.290.10:FF:000001">
    <property type="entry name" value="X-ray repair cross complementing 6"/>
    <property type="match status" value="1"/>
</dbReference>
<dbReference type="InterPro" id="IPR003034">
    <property type="entry name" value="SAP_dom"/>
</dbReference>
<dbReference type="InterPro" id="IPR036361">
    <property type="entry name" value="SAP_dom_sf"/>
</dbReference>
<evidence type="ECO:0000256" key="9">
    <source>
        <dbReference type="ARBA" id="ARBA00023172"/>
    </source>
</evidence>
<dbReference type="OrthoDB" id="3249161at2759"/>
<keyword evidence="10" id="KW-0234">DNA repair</keyword>
<evidence type="ECO:0000256" key="10">
    <source>
        <dbReference type="ARBA" id="ARBA00023204"/>
    </source>
</evidence>
<keyword evidence="5" id="KW-0378">Hydrolase</keyword>